<evidence type="ECO:0000259" key="1">
    <source>
        <dbReference type="Pfam" id="PF01814"/>
    </source>
</evidence>
<comment type="caution">
    <text evidence="2">The sequence shown here is derived from an EMBL/GenBank/DDBJ whole genome shotgun (WGS) entry which is preliminary data.</text>
</comment>
<dbReference type="AlphaFoldDB" id="A0A931C9B3"/>
<feature type="domain" description="Hemerythrin-like" evidence="1">
    <location>
        <begin position="9"/>
        <end position="123"/>
    </location>
</feature>
<dbReference type="PANTHER" id="PTHR35585">
    <property type="entry name" value="HHE DOMAIN PROTEIN (AFU_ORTHOLOGUE AFUA_4G00730)"/>
    <property type="match status" value="1"/>
</dbReference>
<sequence length="187" mass="20658">MTTVQEQDVIELLLAQHQQIKALFTRVRQSTGETREQAFQELVRLLAVHESAEEQVVHPAARDDAGDAVVDSRLAEENEAKRALAELYDLGTGAPGFDDRFTAFEAAVLSHALHEEQEEFPLLRTRTDPARLVRMAGAVRAAEAVSPTKPHPGTGENPVVNMIAGPPVAIFDKMRDAVQEWRRSQAD</sequence>
<dbReference type="Gene3D" id="1.20.120.520">
    <property type="entry name" value="nmb1532 protein domain like"/>
    <property type="match status" value="1"/>
</dbReference>
<organism evidence="2 3">
    <name type="scientific">Actinoplanes aureus</name>
    <dbReference type="NCBI Taxonomy" id="2792083"/>
    <lineage>
        <taxon>Bacteria</taxon>
        <taxon>Bacillati</taxon>
        <taxon>Actinomycetota</taxon>
        <taxon>Actinomycetes</taxon>
        <taxon>Micromonosporales</taxon>
        <taxon>Micromonosporaceae</taxon>
        <taxon>Actinoplanes</taxon>
    </lineage>
</organism>
<dbReference type="EMBL" id="JADQTO010000006">
    <property type="protein sequence ID" value="MBG0562883.1"/>
    <property type="molecule type" value="Genomic_DNA"/>
</dbReference>
<reference evidence="2" key="1">
    <citation type="submission" date="2020-11" db="EMBL/GenBank/DDBJ databases">
        <title>Isolation and identification of active actinomycetes.</title>
        <authorList>
            <person name="Sun X."/>
        </authorList>
    </citation>
    <scope>NUCLEOTIDE SEQUENCE</scope>
    <source>
        <strain evidence="2">NEAU-A11</strain>
    </source>
</reference>
<dbReference type="CDD" id="cd12108">
    <property type="entry name" value="Hr-like"/>
    <property type="match status" value="1"/>
</dbReference>
<gene>
    <name evidence="2" type="ORF">I4J89_15610</name>
</gene>
<evidence type="ECO:0000313" key="2">
    <source>
        <dbReference type="EMBL" id="MBG0562883.1"/>
    </source>
</evidence>
<proteinExistence type="predicted"/>
<dbReference type="Proteomes" id="UP000598146">
    <property type="component" value="Unassembled WGS sequence"/>
</dbReference>
<dbReference type="PANTHER" id="PTHR35585:SF1">
    <property type="entry name" value="HHE DOMAIN PROTEIN (AFU_ORTHOLOGUE AFUA_4G00730)"/>
    <property type="match status" value="1"/>
</dbReference>
<dbReference type="InterPro" id="IPR012312">
    <property type="entry name" value="Hemerythrin-like"/>
</dbReference>
<dbReference type="Pfam" id="PF01814">
    <property type="entry name" value="Hemerythrin"/>
    <property type="match status" value="1"/>
</dbReference>
<evidence type="ECO:0000313" key="3">
    <source>
        <dbReference type="Proteomes" id="UP000598146"/>
    </source>
</evidence>
<name>A0A931C9B3_9ACTN</name>
<dbReference type="RefSeq" id="WP_196414672.1">
    <property type="nucleotide sequence ID" value="NZ_JADQTO010000006.1"/>
</dbReference>
<keyword evidence="3" id="KW-1185">Reference proteome</keyword>
<accession>A0A931C9B3</accession>
<protein>
    <submittedName>
        <fullName evidence="2">Hemerythrin domain-containing protein</fullName>
    </submittedName>
</protein>